<evidence type="ECO:0000259" key="1">
    <source>
        <dbReference type="Pfam" id="PF16363"/>
    </source>
</evidence>
<protein>
    <submittedName>
        <fullName evidence="2">CDP-glucose 4,6-dehydratase</fullName>
        <ecNumber evidence="2">4.2.1.45</ecNumber>
    </submittedName>
</protein>
<feature type="domain" description="NAD(P)-binding" evidence="1">
    <location>
        <begin position="18"/>
        <end position="327"/>
    </location>
</feature>
<dbReference type="SUPFAM" id="SSF51735">
    <property type="entry name" value="NAD(P)-binding Rossmann-fold domains"/>
    <property type="match status" value="1"/>
</dbReference>
<dbReference type="PANTHER" id="PTHR43000">
    <property type="entry name" value="DTDP-D-GLUCOSE 4,6-DEHYDRATASE-RELATED"/>
    <property type="match status" value="1"/>
</dbReference>
<reference evidence="3" key="1">
    <citation type="journal article" date="2019" name="Int. J. Syst. Evol. Microbiol.">
        <title>The Global Catalogue of Microorganisms (GCM) 10K type strain sequencing project: providing services to taxonomists for standard genome sequencing and annotation.</title>
        <authorList>
            <consortium name="The Broad Institute Genomics Platform"/>
            <consortium name="The Broad Institute Genome Sequencing Center for Infectious Disease"/>
            <person name="Wu L."/>
            <person name="Ma J."/>
        </authorList>
    </citation>
    <scope>NUCLEOTIDE SEQUENCE [LARGE SCALE GENOMIC DNA]</scope>
    <source>
        <strain evidence="3">CGMCC 1.15643</strain>
    </source>
</reference>
<name>A0ABW0F0U9_9HYPH</name>
<dbReference type="EC" id="4.2.1.45" evidence="2"/>
<organism evidence="2 3">
    <name type="scientific">Bosea minatitlanensis</name>
    <dbReference type="NCBI Taxonomy" id="128782"/>
    <lineage>
        <taxon>Bacteria</taxon>
        <taxon>Pseudomonadati</taxon>
        <taxon>Pseudomonadota</taxon>
        <taxon>Alphaproteobacteria</taxon>
        <taxon>Hyphomicrobiales</taxon>
        <taxon>Boseaceae</taxon>
        <taxon>Bosea</taxon>
    </lineage>
</organism>
<evidence type="ECO:0000313" key="2">
    <source>
        <dbReference type="EMBL" id="MFC5292065.1"/>
    </source>
</evidence>
<dbReference type="Gene3D" id="3.40.50.720">
    <property type="entry name" value="NAD(P)-binding Rossmann-like Domain"/>
    <property type="match status" value="1"/>
</dbReference>
<dbReference type="Gene3D" id="3.90.25.10">
    <property type="entry name" value="UDP-galactose 4-epimerase, domain 1"/>
    <property type="match status" value="1"/>
</dbReference>
<accession>A0ABW0F0U9</accession>
<comment type="caution">
    <text evidence="2">The sequence shown here is derived from an EMBL/GenBank/DDBJ whole genome shotgun (WGS) entry which is preliminary data.</text>
</comment>
<dbReference type="Proteomes" id="UP001595976">
    <property type="component" value="Unassembled WGS sequence"/>
</dbReference>
<evidence type="ECO:0000313" key="3">
    <source>
        <dbReference type="Proteomes" id="UP001595976"/>
    </source>
</evidence>
<keyword evidence="2" id="KW-0456">Lyase</keyword>
<proteinExistence type="predicted"/>
<dbReference type="Pfam" id="PF16363">
    <property type="entry name" value="GDP_Man_Dehyd"/>
    <property type="match status" value="1"/>
</dbReference>
<dbReference type="InterPro" id="IPR016040">
    <property type="entry name" value="NAD(P)-bd_dom"/>
</dbReference>
<dbReference type="GO" id="GO:0047733">
    <property type="term" value="F:CDP-glucose 4,6-dehydratase activity"/>
    <property type="evidence" value="ECO:0007669"/>
    <property type="project" value="UniProtKB-EC"/>
</dbReference>
<dbReference type="EMBL" id="JBHSLI010000001">
    <property type="protein sequence ID" value="MFC5292065.1"/>
    <property type="molecule type" value="Genomic_DNA"/>
</dbReference>
<sequence>MARLVNPDPGFWRGRRVLVTGHSGFKGSWLSLWLARLGALPLGLSLAAQDEAEAERLGFLAGRVTPLACDLRDAGATRSALAELAPEIVLHLAAQPLVRRSYRDPRETFETNVMGTLNLLEAVRAQPSVRCVLIATSDKCYENREWPWPYRETDPLGGHDPYSASKACTEIVVASWRASFAAMADRNIAIATARAGNVIGGGDWAQDRLVPDAIRAFAQNRPVTVRSSGATRPWQHVLDALGGYLLLAERLHADAGRFARAWNFGPDANAERSVSDVLESLIQFWDESASWNSAAPADLHEAHRLTLDSSRARQELGWRPRLDFAAALALTAEWYRRHRLGTPAAELIAADIDTYESRAFH</sequence>
<dbReference type="NCBIfam" id="TIGR02622">
    <property type="entry name" value="CDP_4_6_dhtase"/>
    <property type="match status" value="1"/>
</dbReference>
<dbReference type="RefSeq" id="WP_260347726.1">
    <property type="nucleotide sequence ID" value="NZ_JAOAOS010000001.1"/>
</dbReference>
<dbReference type="InterPro" id="IPR036291">
    <property type="entry name" value="NAD(P)-bd_dom_sf"/>
</dbReference>
<gene>
    <name evidence="2" type="primary">rfbG</name>
    <name evidence="2" type="ORF">ACFPK2_03575</name>
</gene>
<dbReference type="InterPro" id="IPR013445">
    <property type="entry name" value="CDP_4_6_deHydtase"/>
</dbReference>
<keyword evidence="3" id="KW-1185">Reference proteome</keyword>